<sequence length="100" mass="10481">MNALEAALNMAEDKLTTAGGLSERDMKLVKIAVANALGAKEMLRISIIQAKQAGIGNAEIEQISQLIPLLRARVLLESPLAPIAPGQATAQASASQECCR</sequence>
<evidence type="ECO:0000313" key="1">
    <source>
        <dbReference type="EMBL" id="GHD81879.1"/>
    </source>
</evidence>
<protein>
    <recommendedName>
        <fullName evidence="3">Carboxymuconolactone decarboxylase-like domain-containing protein</fullName>
    </recommendedName>
</protein>
<keyword evidence="2" id="KW-1185">Reference proteome</keyword>
<dbReference type="EMBL" id="BMYP01000062">
    <property type="protein sequence ID" value="GHD81879.1"/>
    <property type="molecule type" value="Genomic_DNA"/>
</dbReference>
<proteinExistence type="predicted"/>
<reference evidence="2" key="1">
    <citation type="journal article" date="2019" name="Int. J. Syst. Evol. Microbiol.">
        <title>The Global Catalogue of Microorganisms (GCM) 10K type strain sequencing project: providing services to taxonomists for standard genome sequencing and annotation.</title>
        <authorList>
            <consortium name="The Broad Institute Genomics Platform"/>
            <consortium name="The Broad Institute Genome Sequencing Center for Infectious Disease"/>
            <person name="Wu L."/>
            <person name="Ma J."/>
        </authorList>
    </citation>
    <scope>NUCLEOTIDE SEQUENCE [LARGE SCALE GENOMIC DNA]</scope>
    <source>
        <strain evidence="2">KCTC 23713</strain>
    </source>
</reference>
<organism evidence="1 2">
    <name type="scientific">Vogesella fluminis</name>
    <dbReference type="NCBI Taxonomy" id="1069161"/>
    <lineage>
        <taxon>Bacteria</taxon>
        <taxon>Pseudomonadati</taxon>
        <taxon>Pseudomonadota</taxon>
        <taxon>Betaproteobacteria</taxon>
        <taxon>Neisseriales</taxon>
        <taxon>Chromobacteriaceae</taxon>
        <taxon>Vogesella</taxon>
    </lineage>
</organism>
<dbReference type="Gene3D" id="1.20.1290.10">
    <property type="entry name" value="AhpD-like"/>
    <property type="match status" value="1"/>
</dbReference>
<dbReference type="InterPro" id="IPR029032">
    <property type="entry name" value="AhpD-like"/>
</dbReference>
<evidence type="ECO:0008006" key="3">
    <source>
        <dbReference type="Google" id="ProtNLM"/>
    </source>
</evidence>
<accession>A0ABQ3HGP4</accession>
<dbReference type="SUPFAM" id="SSF69118">
    <property type="entry name" value="AhpD-like"/>
    <property type="match status" value="1"/>
</dbReference>
<evidence type="ECO:0000313" key="2">
    <source>
        <dbReference type="Proteomes" id="UP000662678"/>
    </source>
</evidence>
<gene>
    <name evidence="1" type="ORF">GCM10011419_28620</name>
</gene>
<comment type="caution">
    <text evidence="1">The sequence shown here is derived from an EMBL/GenBank/DDBJ whole genome shotgun (WGS) entry which is preliminary data.</text>
</comment>
<dbReference type="RefSeq" id="WP_189354800.1">
    <property type="nucleotide sequence ID" value="NZ_BMYP01000062.1"/>
</dbReference>
<dbReference type="Proteomes" id="UP000662678">
    <property type="component" value="Unassembled WGS sequence"/>
</dbReference>
<name>A0ABQ3HGP4_9NEIS</name>